<dbReference type="RefSeq" id="WP_204700437.1">
    <property type="nucleotide sequence ID" value="NZ_JAFBDQ010000002.1"/>
</dbReference>
<evidence type="ECO:0000256" key="6">
    <source>
        <dbReference type="SAM" id="Phobius"/>
    </source>
</evidence>
<accession>A0A938XSX3</accession>
<evidence type="ECO:0000256" key="5">
    <source>
        <dbReference type="ARBA" id="ARBA00023136"/>
    </source>
</evidence>
<keyword evidence="3 6" id="KW-0812">Transmembrane</keyword>
<dbReference type="Proteomes" id="UP000774000">
    <property type="component" value="Unassembled WGS sequence"/>
</dbReference>
<reference evidence="8" key="1">
    <citation type="submission" date="2021-01" db="EMBL/GenBank/DDBJ databases">
        <title>Genomic Encyclopedia of Type Strains, Phase IV (KMG-IV): sequencing the most valuable type-strain genomes for metagenomic binning, comparative biology and taxonomic classification.</title>
        <authorList>
            <person name="Goeker M."/>
        </authorList>
    </citation>
    <scope>NUCLEOTIDE SEQUENCE</scope>
    <source>
        <strain evidence="8">DSM 23230</strain>
    </source>
</reference>
<keyword evidence="2" id="KW-1003">Cell membrane</keyword>
<keyword evidence="5 6" id="KW-0472">Membrane</keyword>
<feature type="domain" description="Cache" evidence="7">
    <location>
        <begin position="41"/>
        <end position="203"/>
    </location>
</feature>
<dbReference type="EMBL" id="JAFBDQ010000002">
    <property type="protein sequence ID" value="MBM7555716.1"/>
    <property type="molecule type" value="Genomic_DNA"/>
</dbReference>
<keyword evidence="8" id="KW-0808">Transferase</keyword>
<name>A0A938XSX3_9FIRM</name>
<dbReference type="SUPFAM" id="SSF103190">
    <property type="entry name" value="Sensory domain-like"/>
    <property type="match status" value="1"/>
</dbReference>
<keyword evidence="4 6" id="KW-1133">Transmembrane helix</keyword>
<dbReference type="AlphaFoldDB" id="A0A938XSX3"/>
<dbReference type="CDD" id="cd12914">
    <property type="entry name" value="PDC1_DGC_like"/>
    <property type="match status" value="1"/>
</dbReference>
<dbReference type="InterPro" id="IPR033479">
    <property type="entry name" value="dCache_1"/>
</dbReference>
<evidence type="ECO:0000313" key="8">
    <source>
        <dbReference type="EMBL" id="MBM7555716.1"/>
    </source>
</evidence>
<evidence type="ECO:0000256" key="2">
    <source>
        <dbReference type="ARBA" id="ARBA00022475"/>
    </source>
</evidence>
<gene>
    <name evidence="8" type="ORF">JOC47_000541</name>
</gene>
<dbReference type="GO" id="GO:0005886">
    <property type="term" value="C:plasma membrane"/>
    <property type="evidence" value="ECO:0007669"/>
    <property type="project" value="UniProtKB-SubCell"/>
</dbReference>
<dbReference type="Gene3D" id="3.30.450.20">
    <property type="entry name" value="PAS domain"/>
    <property type="match status" value="1"/>
</dbReference>
<organism evidence="8 9">
    <name type="scientific">Halanaerobacter jeridensis</name>
    <dbReference type="NCBI Taxonomy" id="706427"/>
    <lineage>
        <taxon>Bacteria</taxon>
        <taxon>Bacillati</taxon>
        <taxon>Bacillota</taxon>
        <taxon>Clostridia</taxon>
        <taxon>Halanaerobiales</taxon>
        <taxon>Halobacteroidaceae</taxon>
        <taxon>Halanaerobacter</taxon>
    </lineage>
</organism>
<keyword evidence="9" id="KW-1185">Reference proteome</keyword>
<feature type="transmembrane region" description="Helical" evidence="6">
    <location>
        <begin position="12"/>
        <end position="33"/>
    </location>
</feature>
<dbReference type="Pfam" id="PF02743">
    <property type="entry name" value="dCache_1"/>
    <property type="match status" value="1"/>
</dbReference>
<dbReference type="InterPro" id="IPR029151">
    <property type="entry name" value="Sensor-like_sf"/>
</dbReference>
<keyword evidence="8" id="KW-0418">Kinase</keyword>
<evidence type="ECO:0000256" key="4">
    <source>
        <dbReference type="ARBA" id="ARBA00022989"/>
    </source>
</evidence>
<evidence type="ECO:0000256" key="1">
    <source>
        <dbReference type="ARBA" id="ARBA00004651"/>
    </source>
</evidence>
<comment type="subcellular location">
    <subcellularLocation>
        <location evidence="1">Cell membrane</location>
        <topology evidence="1">Multi-pass membrane protein</topology>
    </subcellularLocation>
</comment>
<sequence>MKQLRKLDKNDISIIIFVFLGILILNIPLMFYIREIGYQDSKETMNLKLKKLSEKIEDNIFAKVQGSVQSLSENIAIKKLLMQKSEKNSIESQTLNKVKLLMDNAKKILNANTVYLMDRSGTVIAGTTYGQSDETFVDQNYNFRPYFKKAMTGTNYIYGAVGKTSKQRGFYFSSPVRNNDNKIVGVAVIKIDLQELDSILNEFDSKVVLLSPQKIVFATNFADYLYNMFTLNS</sequence>
<evidence type="ECO:0000259" key="7">
    <source>
        <dbReference type="Pfam" id="PF02743"/>
    </source>
</evidence>
<evidence type="ECO:0000256" key="3">
    <source>
        <dbReference type="ARBA" id="ARBA00022692"/>
    </source>
</evidence>
<dbReference type="GO" id="GO:0016301">
    <property type="term" value="F:kinase activity"/>
    <property type="evidence" value="ECO:0007669"/>
    <property type="project" value="UniProtKB-KW"/>
</dbReference>
<protein>
    <submittedName>
        <fullName evidence="8">C4-dicarboxylate-specific signal transduction histidine kinase</fullName>
    </submittedName>
</protein>
<evidence type="ECO:0000313" key="9">
    <source>
        <dbReference type="Proteomes" id="UP000774000"/>
    </source>
</evidence>
<comment type="caution">
    <text evidence="8">The sequence shown here is derived from an EMBL/GenBank/DDBJ whole genome shotgun (WGS) entry which is preliminary data.</text>
</comment>
<proteinExistence type="predicted"/>